<evidence type="ECO:0000313" key="4">
    <source>
        <dbReference type="Proteomes" id="UP000431684"/>
    </source>
</evidence>
<dbReference type="PANTHER" id="PTHR35862">
    <property type="entry name" value="FELS-2 PROPHAGE PROTEIN"/>
    <property type="match status" value="1"/>
</dbReference>
<dbReference type="InterPro" id="IPR058531">
    <property type="entry name" value="Baseplate_J_M"/>
</dbReference>
<organism evidence="3 4">
    <name type="scientific">Pseudoduganella dura</name>
    <dbReference type="NCBI Taxonomy" id="321982"/>
    <lineage>
        <taxon>Bacteria</taxon>
        <taxon>Pseudomonadati</taxon>
        <taxon>Pseudomonadota</taxon>
        <taxon>Betaproteobacteria</taxon>
        <taxon>Burkholderiales</taxon>
        <taxon>Oxalobacteraceae</taxon>
        <taxon>Telluria group</taxon>
        <taxon>Pseudoduganella</taxon>
    </lineage>
</organism>
<dbReference type="Proteomes" id="UP000431684">
    <property type="component" value="Unassembled WGS sequence"/>
</dbReference>
<proteinExistence type="predicted"/>
<dbReference type="RefSeq" id="WP_155706565.1">
    <property type="nucleotide sequence ID" value="NZ_BMWU01000049.1"/>
</dbReference>
<dbReference type="InterPro" id="IPR052726">
    <property type="entry name" value="Phage_Baseplate_Hub"/>
</dbReference>
<evidence type="ECO:0000259" key="1">
    <source>
        <dbReference type="Pfam" id="PF26078"/>
    </source>
</evidence>
<dbReference type="Pfam" id="PF26078">
    <property type="entry name" value="Baseplate_J_M"/>
    <property type="match status" value="1"/>
</dbReference>
<name>A0A6I3X1Z5_9BURK</name>
<reference evidence="3 4" key="1">
    <citation type="submission" date="2019-11" db="EMBL/GenBank/DDBJ databases">
        <title>Draft Genome Sequences of Six Type Strains of the Genus Massilia.</title>
        <authorList>
            <person name="Miess H."/>
            <person name="Frediansyah A."/>
            <person name="Goeker M."/>
            <person name="Gross H."/>
        </authorList>
    </citation>
    <scope>NUCLEOTIDE SEQUENCE [LARGE SCALE GENOMIC DNA]</scope>
    <source>
        <strain evidence="3 4">DSM 17513</strain>
    </source>
</reference>
<evidence type="ECO:0000259" key="2">
    <source>
        <dbReference type="Pfam" id="PF26079"/>
    </source>
</evidence>
<sequence length="298" mass="31127">MTTTAIDLSQLPFPGVVEVIDSTTLYAERKAALVALSPADQKADIAAALELDSEPMAMLLQESAYREVGVLQRVNDAARAVMLVYAQKSDLDQVAARVNVQRLVITPADEPNGIAAVMESDADLRRRALLAPLGYSVAGPTGAYLFHALTADSAVLDVAAQSPAPCEVLVTVLSRNGTGIAPAELLGKVDAALTAETVRPLTDLVTVQSASIVPYRIEAKLFMFPGPDASVVVAEARAKLDAYVAACHGIRRVVALSGIDGALHVSGVERVDLVEPAADVITAATEAPHCVEIVLTVA</sequence>
<evidence type="ECO:0000313" key="3">
    <source>
        <dbReference type="EMBL" id="MUI10904.1"/>
    </source>
</evidence>
<dbReference type="InterPro" id="IPR014507">
    <property type="entry name" value="Baseplate_assembly_J_pred"/>
</dbReference>
<dbReference type="OrthoDB" id="9793802at2"/>
<gene>
    <name evidence="3" type="ORF">GJV26_00130</name>
</gene>
<feature type="domain" description="Baseplate J-like central" evidence="1">
    <location>
        <begin position="137"/>
        <end position="208"/>
    </location>
</feature>
<accession>A0A6I3X1Z5</accession>
<protein>
    <submittedName>
        <fullName evidence="3">Baseplate assembly protein</fullName>
    </submittedName>
</protein>
<keyword evidence="4" id="KW-1185">Reference proteome</keyword>
<dbReference type="Pfam" id="PF26079">
    <property type="entry name" value="Baseplate_J_C"/>
    <property type="match status" value="1"/>
</dbReference>
<dbReference type="EMBL" id="WNWM01000001">
    <property type="protein sequence ID" value="MUI10904.1"/>
    <property type="molecule type" value="Genomic_DNA"/>
</dbReference>
<dbReference type="PIRSF" id="PIRSF020481">
    <property type="entry name" value="BAP"/>
    <property type="match status" value="1"/>
</dbReference>
<comment type="caution">
    <text evidence="3">The sequence shown here is derived from an EMBL/GenBank/DDBJ whole genome shotgun (WGS) entry which is preliminary data.</text>
</comment>
<dbReference type="PANTHER" id="PTHR35862:SF1">
    <property type="entry name" value="FELS-2 PROPHAGE PROTEIN"/>
    <property type="match status" value="1"/>
</dbReference>
<feature type="domain" description="Baseplate J-like C-terminal" evidence="2">
    <location>
        <begin position="215"/>
        <end position="295"/>
    </location>
</feature>
<dbReference type="InterPro" id="IPR058530">
    <property type="entry name" value="Baseplate_J-like_C"/>
</dbReference>
<dbReference type="AlphaFoldDB" id="A0A6I3X1Z5"/>